<dbReference type="EMBL" id="QGKW02001940">
    <property type="protein sequence ID" value="KAF2558766.1"/>
    <property type="molecule type" value="Genomic_DNA"/>
</dbReference>
<sequence>MSIDPFEVKLFGDPACCFLGAMLSACSSSYLSSSEVELDAFLGEIISKSLGFRELDCSRSFCVVLGYGDLILIEVPTRRLFGLEISSNMSVSTSSIEYDGYIAFLLCLVSGMAAACNT</sequence>
<proteinExistence type="predicted"/>
<evidence type="ECO:0000313" key="2">
    <source>
        <dbReference type="Proteomes" id="UP000712281"/>
    </source>
</evidence>
<protein>
    <submittedName>
        <fullName evidence="1">Uncharacterized protein</fullName>
    </submittedName>
</protein>
<evidence type="ECO:0000313" key="1">
    <source>
        <dbReference type="EMBL" id="KAF2558766.1"/>
    </source>
</evidence>
<comment type="caution">
    <text evidence="1">The sequence shown here is derived from an EMBL/GenBank/DDBJ whole genome shotgun (WGS) entry which is preliminary data.</text>
</comment>
<organism evidence="1 2">
    <name type="scientific">Brassica cretica</name>
    <name type="common">Mustard</name>
    <dbReference type="NCBI Taxonomy" id="69181"/>
    <lineage>
        <taxon>Eukaryota</taxon>
        <taxon>Viridiplantae</taxon>
        <taxon>Streptophyta</taxon>
        <taxon>Embryophyta</taxon>
        <taxon>Tracheophyta</taxon>
        <taxon>Spermatophyta</taxon>
        <taxon>Magnoliopsida</taxon>
        <taxon>eudicotyledons</taxon>
        <taxon>Gunneridae</taxon>
        <taxon>Pentapetalae</taxon>
        <taxon>rosids</taxon>
        <taxon>malvids</taxon>
        <taxon>Brassicales</taxon>
        <taxon>Brassicaceae</taxon>
        <taxon>Brassiceae</taxon>
        <taxon>Brassica</taxon>
    </lineage>
</organism>
<dbReference type="Proteomes" id="UP000712281">
    <property type="component" value="Unassembled WGS sequence"/>
</dbReference>
<gene>
    <name evidence="1" type="ORF">F2Q68_00013911</name>
</gene>
<reference evidence="1" key="1">
    <citation type="submission" date="2019-12" db="EMBL/GenBank/DDBJ databases">
        <title>Genome sequencing and annotation of Brassica cretica.</title>
        <authorList>
            <person name="Studholme D.J."/>
            <person name="Sarris P.F."/>
        </authorList>
    </citation>
    <scope>NUCLEOTIDE SEQUENCE</scope>
    <source>
        <strain evidence="1">PFS-001/15</strain>
        <tissue evidence="1">Leaf</tissue>
    </source>
</reference>
<accession>A0A8S9HRD4</accession>
<name>A0A8S9HRD4_BRACR</name>
<dbReference type="AlphaFoldDB" id="A0A8S9HRD4"/>